<feature type="chain" id="PRO_5045349303" evidence="2">
    <location>
        <begin position="35"/>
        <end position="431"/>
    </location>
</feature>
<proteinExistence type="predicted"/>
<gene>
    <name evidence="3" type="ORF">AAEY27_05345</name>
</gene>
<dbReference type="Pfam" id="PF03583">
    <property type="entry name" value="LIP"/>
    <property type="match status" value="1"/>
</dbReference>
<dbReference type="PANTHER" id="PTHR34853">
    <property type="match status" value="1"/>
</dbReference>
<evidence type="ECO:0000313" key="4">
    <source>
        <dbReference type="Proteomes" id="UP001466893"/>
    </source>
</evidence>
<dbReference type="PROSITE" id="PS51257">
    <property type="entry name" value="PROKAR_LIPOPROTEIN"/>
    <property type="match status" value="1"/>
</dbReference>
<accession>A0ABZ3B800</accession>
<evidence type="ECO:0000256" key="1">
    <source>
        <dbReference type="SAM" id="MobiDB-lite"/>
    </source>
</evidence>
<dbReference type="RefSeq" id="WP_342323872.1">
    <property type="nucleotide sequence ID" value="NZ_CP151800.1"/>
</dbReference>
<reference evidence="3 4" key="1">
    <citation type="submission" date="2024-04" db="EMBL/GenBank/DDBJ databases">
        <title>Kosakonia calanthae sp. nov., a halophilic bacterium isolated from leaves of Calanthe tiplacata.</title>
        <authorList>
            <person name="Wu P."/>
        </authorList>
    </citation>
    <scope>NUCLEOTIDE SEQUENCE [LARGE SCALE GENOMIC DNA]</scope>
    <source>
        <strain evidence="3 4">BYX6</strain>
    </source>
</reference>
<sequence length="431" mass="45693">MTNNRNNLENNVMVCRTVLFTLCVLAAFSCGANALPIGPAVGDQSLSPFYIWNGALPEKPGVMLREEPVQAQPGIMDASKMQRILYTSQDKRWNAGIVPVSGLLWFPKGKMPAGGWPIIAWAHGTLGVADRCAPSWTNPTARDAHYINQWLKQGFAVVATDYQGLGGPGPHPYLNWEAEGRSVLDSVRAARQAYPTLIANTLVISGQSQGSGASLGASLIAPDYAPELNLRATLATGVVATFPDGPVNAGHARPGHRDPARFTLLRLLGGSLPDGAPAPEKWLTDKGAEMLKLARTSCIKDLGSYEKREKVDGSTAFIGGSPQVEAGLMPVSDMPVNRFPAPLFTATGLADHTLAPHHQYAAVAALCAGGNAVEWKTYPGITHNGIVNVAFNDELNFVRGVMDNAPQPNSCGSLHAPGKPQKPAKGVPFNG</sequence>
<keyword evidence="2" id="KW-0732">Signal</keyword>
<dbReference type="Gene3D" id="3.40.50.1820">
    <property type="entry name" value="alpha/beta hydrolase"/>
    <property type="match status" value="2"/>
</dbReference>
<dbReference type="PIRSF" id="PIRSF029171">
    <property type="entry name" value="Esterase_LipA"/>
    <property type="match status" value="1"/>
</dbReference>
<dbReference type="SUPFAM" id="SSF53474">
    <property type="entry name" value="alpha/beta-Hydrolases"/>
    <property type="match status" value="1"/>
</dbReference>
<dbReference type="PANTHER" id="PTHR34853:SF1">
    <property type="entry name" value="LIPASE 5"/>
    <property type="match status" value="1"/>
</dbReference>
<dbReference type="InterPro" id="IPR005152">
    <property type="entry name" value="Lipase_secreted"/>
</dbReference>
<feature type="region of interest" description="Disordered" evidence="1">
    <location>
        <begin position="408"/>
        <end position="431"/>
    </location>
</feature>
<evidence type="ECO:0000256" key="2">
    <source>
        <dbReference type="SAM" id="SignalP"/>
    </source>
</evidence>
<dbReference type="Proteomes" id="UP001466893">
    <property type="component" value="Chromosome"/>
</dbReference>
<protein>
    <submittedName>
        <fullName evidence="3">Lipase family protein</fullName>
    </submittedName>
</protein>
<dbReference type="EMBL" id="CP151800">
    <property type="protein sequence ID" value="WZV99319.1"/>
    <property type="molecule type" value="Genomic_DNA"/>
</dbReference>
<organism evidence="3 4">
    <name type="scientific">Kosakonia calanthes</name>
    <dbReference type="NCBI Taxonomy" id="3139408"/>
    <lineage>
        <taxon>Bacteria</taxon>
        <taxon>Pseudomonadati</taxon>
        <taxon>Pseudomonadota</taxon>
        <taxon>Gammaproteobacteria</taxon>
        <taxon>Enterobacterales</taxon>
        <taxon>Enterobacteriaceae</taxon>
        <taxon>Kosakonia</taxon>
    </lineage>
</organism>
<dbReference type="InterPro" id="IPR029058">
    <property type="entry name" value="AB_hydrolase_fold"/>
</dbReference>
<name>A0ABZ3B800_9ENTR</name>
<keyword evidence="4" id="KW-1185">Reference proteome</keyword>
<evidence type="ECO:0000313" key="3">
    <source>
        <dbReference type="EMBL" id="WZV99319.1"/>
    </source>
</evidence>
<feature type="signal peptide" evidence="2">
    <location>
        <begin position="1"/>
        <end position="34"/>
    </location>
</feature>